<dbReference type="InterPro" id="IPR011453">
    <property type="entry name" value="DUF1559"/>
</dbReference>
<evidence type="ECO:0000259" key="2">
    <source>
        <dbReference type="Pfam" id="PF07596"/>
    </source>
</evidence>
<dbReference type="NCBIfam" id="TIGR04294">
    <property type="entry name" value="pre_pil_HX9DG"/>
    <property type="match status" value="1"/>
</dbReference>
<sequence>MQTRKSFKGFTLIELLVVIAIIAILIALLLPAVQQAREAARRTQCRNNLKQIGLALHNYHDTSLTFPPGTLFGDDDFGWAAFILPGLDQGNLYKQIDFSNDGEIVGEDKPILLQPGVTDTVLAVYTCPSSTLRTHSFLRVGARAPFDLGGHAKNDYSACLGSGGGSITGMFGKIKDNNSPTRIRNVIDGTSNTICVGEGNTQAARDTDPSTINDTSSNAKDFPVWIGTNDQHQNVVKETQPTKPPNGAICDDCFASQHTGGVFFLFADGSVHFISENIDGQTYSDLGDKADGNVVGEF</sequence>
<dbReference type="PANTHER" id="PTHR30093">
    <property type="entry name" value="GENERAL SECRETION PATHWAY PROTEIN G"/>
    <property type="match status" value="1"/>
</dbReference>
<dbReference type="NCBIfam" id="TIGR02532">
    <property type="entry name" value="IV_pilin_GFxxxE"/>
    <property type="match status" value="1"/>
</dbReference>
<gene>
    <name evidence="3" type="primary">xcpT_3</name>
    <name evidence="3" type="ORF">Mal52_09070</name>
</gene>
<feature type="transmembrane region" description="Helical" evidence="1">
    <location>
        <begin position="12"/>
        <end position="33"/>
    </location>
</feature>
<dbReference type="Gene3D" id="3.30.700.10">
    <property type="entry name" value="Glycoprotein, Type 4 Pilin"/>
    <property type="match status" value="1"/>
</dbReference>
<dbReference type="SUPFAM" id="SSF54523">
    <property type="entry name" value="Pili subunits"/>
    <property type="match status" value="1"/>
</dbReference>
<reference evidence="3 4" key="1">
    <citation type="submission" date="2019-02" db="EMBL/GenBank/DDBJ databases">
        <title>Deep-cultivation of Planctomycetes and their phenomic and genomic characterization uncovers novel biology.</title>
        <authorList>
            <person name="Wiegand S."/>
            <person name="Jogler M."/>
            <person name="Boedeker C."/>
            <person name="Pinto D."/>
            <person name="Vollmers J."/>
            <person name="Rivas-Marin E."/>
            <person name="Kohn T."/>
            <person name="Peeters S.H."/>
            <person name="Heuer A."/>
            <person name="Rast P."/>
            <person name="Oberbeckmann S."/>
            <person name="Bunk B."/>
            <person name="Jeske O."/>
            <person name="Meyerdierks A."/>
            <person name="Storesund J.E."/>
            <person name="Kallscheuer N."/>
            <person name="Luecker S."/>
            <person name="Lage O.M."/>
            <person name="Pohl T."/>
            <person name="Merkel B.J."/>
            <person name="Hornburger P."/>
            <person name="Mueller R.-W."/>
            <person name="Bruemmer F."/>
            <person name="Labrenz M."/>
            <person name="Spormann A.M."/>
            <person name="Op den Camp H."/>
            <person name="Overmann J."/>
            <person name="Amann R."/>
            <person name="Jetten M.S.M."/>
            <person name="Mascher T."/>
            <person name="Medema M.H."/>
            <person name="Devos D.P."/>
            <person name="Kaster A.-K."/>
            <person name="Ovreas L."/>
            <person name="Rohde M."/>
            <person name="Galperin M.Y."/>
            <person name="Jogler C."/>
        </authorList>
    </citation>
    <scope>NUCLEOTIDE SEQUENCE [LARGE SCALE GENOMIC DNA]</scope>
    <source>
        <strain evidence="3 4">Mal52</strain>
    </source>
</reference>
<feature type="domain" description="DUF1559" evidence="2">
    <location>
        <begin position="34"/>
        <end position="280"/>
    </location>
</feature>
<name>A0A517ZJ04_9PLAN</name>
<evidence type="ECO:0000313" key="3">
    <source>
        <dbReference type="EMBL" id="QDU42446.1"/>
    </source>
</evidence>
<dbReference type="Proteomes" id="UP000319383">
    <property type="component" value="Chromosome"/>
</dbReference>
<dbReference type="KEGG" id="sdyn:Mal52_09070"/>
<dbReference type="PROSITE" id="PS00409">
    <property type="entry name" value="PROKAR_NTER_METHYL"/>
    <property type="match status" value="1"/>
</dbReference>
<dbReference type="EMBL" id="CP036276">
    <property type="protein sequence ID" value="QDU42446.1"/>
    <property type="molecule type" value="Genomic_DNA"/>
</dbReference>
<keyword evidence="1" id="KW-0812">Transmembrane</keyword>
<accession>A0A517ZJ04</accession>
<protein>
    <submittedName>
        <fullName evidence="3">Type II secretion system protein G</fullName>
    </submittedName>
</protein>
<dbReference type="InterPro" id="IPR045584">
    <property type="entry name" value="Pilin-like"/>
</dbReference>
<evidence type="ECO:0000313" key="4">
    <source>
        <dbReference type="Proteomes" id="UP000319383"/>
    </source>
</evidence>
<evidence type="ECO:0000256" key="1">
    <source>
        <dbReference type="SAM" id="Phobius"/>
    </source>
</evidence>
<dbReference type="RefSeq" id="WP_145374494.1">
    <property type="nucleotide sequence ID" value="NZ_CP036276.1"/>
</dbReference>
<dbReference type="Pfam" id="PF07596">
    <property type="entry name" value="SBP_bac_10"/>
    <property type="match status" value="1"/>
</dbReference>
<keyword evidence="1" id="KW-1133">Transmembrane helix</keyword>
<organism evidence="3 4">
    <name type="scientific">Symmachiella dynata</name>
    <dbReference type="NCBI Taxonomy" id="2527995"/>
    <lineage>
        <taxon>Bacteria</taxon>
        <taxon>Pseudomonadati</taxon>
        <taxon>Planctomycetota</taxon>
        <taxon>Planctomycetia</taxon>
        <taxon>Planctomycetales</taxon>
        <taxon>Planctomycetaceae</taxon>
        <taxon>Symmachiella</taxon>
    </lineage>
</organism>
<dbReference type="Pfam" id="PF07963">
    <property type="entry name" value="N_methyl"/>
    <property type="match status" value="1"/>
</dbReference>
<keyword evidence="4" id="KW-1185">Reference proteome</keyword>
<dbReference type="PANTHER" id="PTHR30093:SF2">
    <property type="entry name" value="TYPE II SECRETION SYSTEM PROTEIN H"/>
    <property type="match status" value="1"/>
</dbReference>
<dbReference type="InterPro" id="IPR027558">
    <property type="entry name" value="Pre_pil_HX9DG_C"/>
</dbReference>
<keyword evidence="1" id="KW-0472">Membrane</keyword>
<proteinExistence type="predicted"/>
<dbReference type="AlphaFoldDB" id="A0A517ZJ04"/>
<dbReference type="InterPro" id="IPR012902">
    <property type="entry name" value="N_methyl_site"/>
</dbReference>